<sequence>ENLLFIRKICSEAKDLTTPLGRERTLGRKLRLYCTVKEAVTTTNDGGTIFKLLEVEHLAPTWLCELAELQDKESGDGTISDSTGMRKMLVPGSEEQERGSIPNNTE</sequence>
<dbReference type="EMBL" id="JAHDVG010000488">
    <property type="protein sequence ID" value="KAH1164909.1"/>
    <property type="molecule type" value="Genomic_DNA"/>
</dbReference>
<dbReference type="Pfam" id="PF00118">
    <property type="entry name" value="Cpn60_TCP1"/>
    <property type="match status" value="1"/>
</dbReference>
<dbReference type="InterPro" id="IPR027413">
    <property type="entry name" value="GROEL-like_equatorial_sf"/>
</dbReference>
<protein>
    <submittedName>
        <fullName evidence="2">Uncharacterized protein</fullName>
    </submittedName>
</protein>
<dbReference type="Proteomes" id="UP000827986">
    <property type="component" value="Unassembled WGS sequence"/>
</dbReference>
<keyword evidence="3" id="KW-1185">Reference proteome</keyword>
<feature type="non-terminal residue" evidence="2">
    <location>
        <position position="106"/>
    </location>
</feature>
<evidence type="ECO:0000313" key="2">
    <source>
        <dbReference type="EMBL" id="KAH1164909.1"/>
    </source>
</evidence>
<feature type="region of interest" description="Disordered" evidence="1">
    <location>
        <begin position="73"/>
        <end position="106"/>
    </location>
</feature>
<dbReference type="AlphaFoldDB" id="A0A9D4AP16"/>
<comment type="caution">
    <text evidence="2">The sequence shown here is derived from an EMBL/GenBank/DDBJ whole genome shotgun (WGS) entry which is preliminary data.</text>
</comment>
<gene>
    <name evidence="2" type="ORF">KIL84_022468</name>
</gene>
<dbReference type="SUPFAM" id="SSF48592">
    <property type="entry name" value="GroEL equatorial domain-like"/>
    <property type="match status" value="1"/>
</dbReference>
<dbReference type="InterPro" id="IPR002423">
    <property type="entry name" value="Cpn60/GroEL/TCP-1"/>
</dbReference>
<dbReference type="Gene3D" id="1.10.560.10">
    <property type="entry name" value="GroEL-like equatorial domain"/>
    <property type="match status" value="1"/>
</dbReference>
<dbReference type="GO" id="GO:0005524">
    <property type="term" value="F:ATP binding"/>
    <property type="evidence" value="ECO:0007669"/>
    <property type="project" value="InterPro"/>
</dbReference>
<feature type="non-terminal residue" evidence="2">
    <location>
        <position position="1"/>
    </location>
</feature>
<evidence type="ECO:0000313" key="3">
    <source>
        <dbReference type="Proteomes" id="UP000827986"/>
    </source>
</evidence>
<accession>A0A9D4AP16</accession>
<organism evidence="2 3">
    <name type="scientific">Mauremys mutica</name>
    <name type="common">yellowpond turtle</name>
    <dbReference type="NCBI Taxonomy" id="74926"/>
    <lineage>
        <taxon>Eukaryota</taxon>
        <taxon>Metazoa</taxon>
        <taxon>Chordata</taxon>
        <taxon>Craniata</taxon>
        <taxon>Vertebrata</taxon>
        <taxon>Euteleostomi</taxon>
        <taxon>Archelosauria</taxon>
        <taxon>Testudinata</taxon>
        <taxon>Testudines</taxon>
        <taxon>Cryptodira</taxon>
        <taxon>Durocryptodira</taxon>
        <taxon>Testudinoidea</taxon>
        <taxon>Geoemydidae</taxon>
        <taxon>Geoemydinae</taxon>
        <taxon>Mauremys</taxon>
    </lineage>
</organism>
<proteinExistence type="predicted"/>
<evidence type="ECO:0000256" key="1">
    <source>
        <dbReference type="SAM" id="MobiDB-lite"/>
    </source>
</evidence>
<reference evidence="2" key="1">
    <citation type="submission" date="2021-09" db="EMBL/GenBank/DDBJ databases">
        <title>The genome of Mauremys mutica provides insights into the evolution of semi-aquatic lifestyle.</title>
        <authorList>
            <person name="Gong S."/>
            <person name="Gao Y."/>
        </authorList>
    </citation>
    <scope>NUCLEOTIDE SEQUENCE</scope>
    <source>
        <strain evidence="2">MM-2020</strain>
        <tissue evidence="2">Muscle</tissue>
    </source>
</reference>
<name>A0A9D4AP16_9SAUR</name>